<dbReference type="EMBL" id="JBEFKJ010000015">
    <property type="protein sequence ID" value="KAL2041875.1"/>
    <property type="molecule type" value="Genomic_DNA"/>
</dbReference>
<gene>
    <name evidence="3" type="ORF">N7G274_005062</name>
</gene>
<dbReference type="Proteomes" id="UP001590950">
    <property type="component" value="Unassembled WGS sequence"/>
</dbReference>
<evidence type="ECO:0000259" key="2">
    <source>
        <dbReference type="Pfam" id="PF20209"/>
    </source>
</evidence>
<evidence type="ECO:0000256" key="1">
    <source>
        <dbReference type="SAM" id="MobiDB-lite"/>
    </source>
</evidence>
<dbReference type="InterPro" id="IPR046700">
    <property type="entry name" value="DUF6570"/>
</dbReference>
<feature type="region of interest" description="Disordered" evidence="1">
    <location>
        <begin position="1"/>
        <end position="159"/>
    </location>
</feature>
<feature type="domain" description="DUF6570" evidence="2">
    <location>
        <begin position="318"/>
        <end position="352"/>
    </location>
</feature>
<feature type="compositionally biased region" description="Low complexity" evidence="1">
    <location>
        <begin position="143"/>
        <end position="157"/>
    </location>
</feature>
<feature type="compositionally biased region" description="Polar residues" evidence="1">
    <location>
        <begin position="24"/>
        <end position="39"/>
    </location>
</feature>
<organism evidence="3 4">
    <name type="scientific">Stereocaulon virgatum</name>
    <dbReference type="NCBI Taxonomy" id="373712"/>
    <lineage>
        <taxon>Eukaryota</taxon>
        <taxon>Fungi</taxon>
        <taxon>Dikarya</taxon>
        <taxon>Ascomycota</taxon>
        <taxon>Pezizomycotina</taxon>
        <taxon>Lecanoromycetes</taxon>
        <taxon>OSLEUM clade</taxon>
        <taxon>Lecanoromycetidae</taxon>
        <taxon>Lecanorales</taxon>
        <taxon>Lecanorineae</taxon>
        <taxon>Stereocaulaceae</taxon>
        <taxon>Stereocaulon</taxon>
    </lineage>
</organism>
<dbReference type="SUPFAM" id="SSF48695">
    <property type="entry name" value="Multiheme cytochromes"/>
    <property type="match status" value="1"/>
</dbReference>
<dbReference type="InterPro" id="IPR036280">
    <property type="entry name" value="Multihaem_cyt_sf"/>
</dbReference>
<comment type="caution">
    <text evidence="3">The sequence shown here is derived from an EMBL/GenBank/DDBJ whole genome shotgun (WGS) entry which is preliminary data.</text>
</comment>
<feature type="compositionally biased region" description="Polar residues" evidence="1">
    <location>
        <begin position="1"/>
        <end position="17"/>
    </location>
</feature>
<feature type="compositionally biased region" description="Pro residues" evidence="1">
    <location>
        <begin position="41"/>
        <end position="54"/>
    </location>
</feature>
<sequence>MASPYQSFFATSASKIDNQMRARISNQQQQFQLYSDSTSPPRTPCPPPNRPSMRPPLRERDLNIFTAGHSNPSNRHISYKRKRGNSAEPSIKPPPTRKNANEMENTRHRKEVESIYERGLRKQKDKRTRHEREVARSKRRGVTPPKSLTPTPSPQQSEAVCEECSVSRTLDAITMCPGPVCNVCLTESRRCDVCHHYIPRSEFIRNGREQSRCKNCHKVEQNRAQQRAQQRALQPPASAPVQDDISLQTLWEHVRSKDTAAPACSEKDWNLMTDFYGELGKLRREVCDVCKEIGFNMRLQDGGTQAVCVRCRSDDSEGPAIYSAANEMDPGPVPPHLPKLTMVEEMLIARAHI</sequence>
<proteinExistence type="predicted"/>
<evidence type="ECO:0000313" key="3">
    <source>
        <dbReference type="EMBL" id="KAL2041875.1"/>
    </source>
</evidence>
<protein>
    <recommendedName>
        <fullName evidence="2">DUF6570 domain-containing protein</fullName>
    </recommendedName>
</protein>
<feature type="compositionally biased region" description="Basic and acidic residues" evidence="1">
    <location>
        <begin position="99"/>
        <end position="136"/>
    </location>
</feature>
<reference evidence="3 4" key="1">
    <citation type="submission" date="2024-09" db="EMBL/GenBank/DDBJ databases">
        <title>Rethinking Asexuality: The Enigmatic Case of Functional Sexual Genes in Lepraria (Stereocaulaceae).</title>
        <authorList>
            <person name="Doellman M."/>
            <person name="Sun Y."/>
            <person name="Barcenas-Pena A."/>
            <person name="Lumbsch H.T."/>
            <person name="Grewe F."/>
        </authorList>
    </citation>
    <scope>NUCLEOTIDE SEQUENCE [LARGE SCALE GENOMIC DNA]</scope>
    <source>
        <strain evidence="3 4">Mercado 3170</strain>
    </source>
</reference>
<keyword evidence="4" id="KW-1185">Reference proteome</keyword>
<evidence type="ECO:0000313" key="4">
    <source>
        <dbReference type="Proteomes" id="UP001590950"/>
    </source>
</evidence>
<name>A0ABR4A8R9_9LECA</name>
<dbReference type="Pfam" id="PF20209">
    <property type="entry name" value="DUF6570"/>
    <property type="match status" value="1"/>
</dbReference>
<accession>A0ABR4A8R9</accession>